<dbReference type="EMBL" id="RCMI01001218">
    <property type="protein sequence ID" value="KAG2888360.1"/>
    <property type="molecule type" value="Genomic_DNA"/>
</dbReference>
<dbReference type="EMBL" id="RCMK01000011">
    <property type="protein sequence ID" value="KAG2954680.1"/>
    <property type="molecule type" value="Genomic_DNA"/>
</dbReference>
<dbReference type="Proteomes" id="UP000736787">
    <property type="component" value="Unassembled WGS sequence"/>
</dbReference>
<evidence type="ECO:0000313" key="2">
    <source>
        <dbReference type="EMBL" id="KAG2888360.1"/>
    </source>
</evidence>
<evidence type="ECO:0000313" key="4">
    <source>
        <dbReference type="EMBL" id="KAG2985602.1"/>
    </source>
</evidence>
<dbReference type="Proteomes" id="UP000735874">
    <property type="component" value="Unassembled WGS sequence"/>
</dbReference>
<protein>
    <submittedName>
        <fullName evidence="3">Uncharacterized protein</fullName>
    </submittedName>
</protein>
<gene>
    <name evidence="1" type="ORF">PC113_g1203</name>
    <name evidence="2" type="ORF">PC115_g20060</name>
    <name evidence="3" type="ORF">PC117_g1009</name>
    <name evidence="4" type="ORF">PC118_g8249</name>
</gene>
<accession>A0A8T1EMX5</accession>
<dbReference type="Proteomes" id="UP000774804">
    <property type="component" value="Unassembled WGS sequence"/>
</dbReference>
<dbReference type="Proteomes" id="UP000697107">
    <property type="component" value="Unassembled WGS sequence"/>
</dbReference>
<organism evidence="3 5">
    <name type="scientific">Phytophthora cactorum</name>
    <dbReference type="NCBI Taxonomy" id="29920"/>
    <lineage>
        <taxon>Eukaryota</taxon>
        <taxon>Sar</taxon>
        <taxon>Stramenopiles</taxon>
        <taxon>Oomycota</taxon>
        <taxon>Peronosporomycetes</taxon>
        <taxon>Peronosporales</taxon>
        <taxon>Peronosporaceae</taxon>
        <taxon>Phytophthora</taxon>
    </lineage>
</organism>
<evidence type="ECO:0000313" key="1">
    <source>
        <dbReference type="EMBL" id="KAG2868271.1"/>
    </source>
</evidence>
<evidence type="ECO:0000313" key="5">
    <source>
        <dbReference type="Proteomes" id="UP000736787"/>
    </source>
</evidence>
<dbReference type="EMBL" id="RCML01000208">
    <property type="protein sequence ID" value="KAG2985602.1"/>
    <property type="molecule type" value="Genomic_DNA"/>
</dbReference>
<reference evidence="3" key="1">
    <citation type="submission" date="2018-10" db="EMBL/GenBank/DDBJ databases">
        <title>Effector identification in a new, highly contiguous assembly of the strawberry crown rot pathogen Phytophthora cactorum.</title>
        <authorList>
            <person name="Armitage A.D."/>
            <person name="Nellist C.F."/>
            <person name="Bates H."/>
            <person name="Vickerstaff R.J."/>
            <person name="Harrison R.J."/>
        </authorList>
    </citation>
    <scope>NUCLEOTIDE SEQUENCE</scope>
    <source>
        <strain evidence="1">15-7</strain>
        <strain evidence="2">4032</strain>
        <strain evidence="3">4040</strain>
        <strain evidence="4">P415</strain>
    </source>
</reference>
<proteinExistence type="predicted"/>
<evidence type="ECO:0000313" key="3">
    <source>
        <dbReference type="EMBL" id="KAG2954680.1"/>
    </source>
</evidence>
<comment type="caution">
    <text evidence="3">The sequence shown here is derived from an EMBL/GenBank/DDBJ whole genome shotgun (WGS) entry which is preliminary data.</text>
</comment>
<sequence length="76" mass="8676">MDQNRLPIWTLRLRHEEQKTNAAAQDKHGNELLKDSDEYLAVLVGPHAPPYDDYGASNETHVHADYGARGFRMEVD</sequence>
<dbReference type="EMBL" id="RCMG01000013">
    <property type="protein sequence ID" value="KAG2868271.1"/>
    <property type="molecule type" value="Genomic_DNA"/>
</dbReference>
<name>A0A8T1EMX5_9STRA</name>
<dbReference type="AlphaFoldDB" id="A0A8T1EMX5"/>